<feature type="transmembrane region" description="Helical" evidence="2">
    <location>
        <begin position="261"/>
        <end position="280"/>
    </location>
</feature>
<feature type="transmembrane region" description="Helical" evidence="2">
    <location>
        <begin position="85"/>
        <end position="104"/>
    </location>
</feature>
<feature type="transmembrane region" description="Helical" evidence="2">
    <location>
        <begin position="212"/>
        <end position="229"/>
    </location>
</feature>
<gene>
    <name evidence="3" type="ORF">EA472_08995</name>
</gene>
<dbReference type="AlphaFoldDB" id="A0A3N6PNT0"/>
<dbReference type="PANTHER" id="PTHR35337:SF1">
    <property type="entry name" value="SLR1478 PROTEIN"/>
    <property type="match status" value="1"/>
</dbReference>
<feature type="transmembrane region" description="Helical" evidence="2">
    <location>
        <begin position="153"/>
        <end position="174"/>
    </location>
</feature>
<proteinExistence type="predicted"/>
<dbReference type="PANTHER" id="PTHR35337">
    <property type="entry name" value="SLR1478 PROTEIN"/>
    <property type="match status" value="1"/>
</dbReference>
<organism evidence="3 4">
    <name type="scientific">Natrarchaeobius chitinivorans</name>
    <dbReference type="NCBI Taxonomy" id="1679083"/>
    <lineage>
        <taxon>Archaea</taxon>
        <taxon>Methanobacteriati</taxon>
        <taxon>Methanobacteriota</taxon>
        <taxon>Stenosarchaea group</taxon>
        <taxon>Halobacteria</taxon>
        <taxon>Halobacteriales</taxon>
        <taxon>Natrialbaceae</taxon>
        <taxon>Natrarchaeobius</taxon>
    </lineage>
</organism>
<dbReference type="Pfam" id="PF01944">
    <property type="entry name" value="SpoIIM"/>
    <property type="match status" value="1"/>
</dbReference>
<keyword evidence="2" id="KW-0472">Membrane</keyword>
<reference evidence="3 4" key="1">
    <citation type="submission" date="2018-10" db="EMBL/GenBank/DDBJ databases">
        <title>Natrarchaeobius chitinivorans gen. nov., sp. nov., and Natrarchaeobius haloalkaliphilus sp. nov., alkaliphilic, chitin-utilizing haloarchaea from hypersaline alkaline lakes.</title>
        <authorList>
            <person name="Sorokin D.Y."/>
            <person name="Elcheninov A.G."/>
            <person name="Kostrikina N.A."/>
            <person name="Bale N.J."/>
            <person name="Sinninghe Damste J.S."/>
            <person name="Khijniak T.V."/>
            <person name="Kublanov I.V."/>
            <person name="Toshchakov S.V."/>
        </authorList>
    </citation>
    <scope>NUCLEOTIDE SEQUENCE [LARGE SCALE GENOMIC DNA]</scope>
    <source>
        <strain evidence="3 4">AArcht7</strain>
    </source>
</reference>
<feature type="transmembrane region" description="Helical" evidence="2">
    <location>
        <begin position="300"/>
        <end position="323"/>
    </location>
</feature>
<keyword evidence="2" id="KW-0812">Transmembrane</keyword>
<sequence>MNGDGEDRADDGEDREGGFVFGPERKPASESRAERSRDSDDAERRITVDLPDDDSGSASGPPERDPGVDPTGTGPDPGPNAVRNWTVLLIALALSSFATGAFAYGTQDDLAPVVGVVSLGVVFAALVPIALYGDRRLVEALAAAWAEHRRYTWFAAGLFGVGIVFGVLLMLAGINLLELIAELLEEELFPELEDEEFELTATFFIVNNTQPFVLSIAGALSLGLLTAFIMMFNGIVVGNVTAAIGGVVGIDYIVVGLAPHGVFELAALFIASGVGFRLLYRFGERVLGRRDAFLTKPYVLRTVAFVVFAWLLLVLAAFVEAYVTPELLELLFADRLEGLEEVDGPVTEP</sequence>
<dbReference type="InterPro" id="IPR002798">
    <property type="entry name" value="SpoIIM-like"/>
</dbReference>
<evidence type="ECO:0000313" key="4">
    <source>
        <dbReference type="Proteomes" id="UP000281431"/>
    </source>
</evidence>
<dbReference type="EMBL" id="REFZ01000005">
    <property type="protein sequence ID" value="RQH00766.1"/>
    <property type="molecule type" value="Genomic_DNA"/>
</dbReference>
<comment type="caution">
    <text evidence="3">The sequence shown here is derived from an EMBL/GenBank/DDBJ whole genome shotgun (WGS) entry which is preliminary data.</text>
</comment>
<protein>
    <submittedName>
        <fullName evidence="3">Stage II sporulation protein M</fullName>
    </submittedName>
</protein>
<evidence type="ECO:0000256" key="1">
    <source>
        <dbReference type="SAM" id="MobiDB-lite"/>
    </source>
</evidence>
<feature type="transmembrane region" description="Helical" evidence="2">
    <location>
        <begin position="110"/>
        <end position="132"/>
    </location>
</feature>
<feature type="transmembrane region" description="Helical" evidence="2">
    <location>
        <begin position="236"/>
        <end position="255"/>
    </location>
</feature>
<keyword evidence="2" id="KW-1133">Transmembrane helix</keyword>
<name>A0A3N6PNT0_NATCH</name>
<feature type="region of interest" description="Disordered" evidence="1">
    <location>
        <begin position="1"/>
        <end position="79"/>
    </location>
</feature>
<feature type="compositionally biased region" description="Basic and acidic residues" evidence="1">
    <location>
        <begin position="23"/>
        <end position="47"/>
    </location>
</feature>
<dbReference type="OrthoDB" id="86288at2157"/>
<dbReference type="Proteomes" id="UP000281431">
    <property type="component" value="Unassembled WGS sequence"/>
</dbReference>
<accession>A0A3N6PNT0</accession>
<evidence type="ECO:0000256" key="2">
    <source>
        <dbReference type="SAM" id="Phobius"/>
    </source>
</evidence>
<keyword evidence="4" id="KW-1185">Reference proteome</keyword>
<evidence type="ECO:0000313" key="3">
    <source>
        <dbReference type="EMBL" id="RQH00766.1"/>
    </source>
</evidence>